<dbReference type="Pfam" id="PF04499">
    <property type="entry name" value="SAPS"/>
    <property type="match status" value="1"/>
</dbReference>
<dbReference type="Ensembl" id="ENSCPRT00005008856.1">
    <property type="protein sequence ID" value="ENSCPRP00005007552.1"/>
    <property type="gene ID" value="ENSCPRG00005005098.1"/>
</dbReference>
<dbReference type="Proteomes" id="UP000594220">
    <property type="component" value="Unplaced"/>
</dbReference>
<evidence type="ECO:0000256" key="1">
    <source>
        <dbReference type="ARBA" id="ARBA00006180"/>
    </source>
</evidence>
<dbReference type="InterPro" id="IPR011989">
    <property type="entry name" value="ARM-like"/>
</dbReference>
<dbReference type="GO" id="GO:0005829">
    <property type="term" value="C:cytosol"/>
    <property type="evidence" value="ECO:0007669"/>
    <property type="project" value="TreeGrafter"/>
</dbReference>
<feature type="compositionally biased region" description="Polar residues" evidence="2">
    <location>
        <begin position="422"/>
        <end position="431"/>
    </location>
</feature>
<reference evidence="3" key="1">
    <citation type="submission" date="2025-08" db="UniProtKB">
        <authorList>
            <consortium name="Ensembl"/>
        </authorList>
    </citation>
    <scope>IDENTIFICATION</scope>
</reference>
<dbReference type="SUPFAM" id="SSF48371">
    <property type="entry name" value="ARM repeat"/>
    <property type="match status" value="1"/>
</dbReference>
<feature type="region of interest" description="Disordered" evidence="2">
    <location>
        <begin position="781"/>
        <end position="811"/>
    </location>
</feature>
<feature type="region of interest" description="Disordered" evidence="2">
    <location>
        <begin position="741"/>
        <end position="763"/>
    </location>
</feature>
<evidence type="ECO:0000313" key="3">
    <source>
        <dbReference type="Ensembl" id="ENSCPRP00005007552.1"/>
    </source>
</evidence>
<dbReference type="PANTHER" id="PTHR12634">
    <property type="entry name" value="SIT4 YEAST -ASSOCIATING PROTEIN-RELATED"/>
    <property type="match status" value="1"/>
</dbReference>
<feature type="compositionally biased region" description="Basic and acidic residues" evidence="2">
    <location>
        <begin position="407"/>
        <end position="419"/>
    </location>
</feature>
<dbReference type="GO" id="GO:0005634">
    <property type="term" value="C:nucleus"/>
    <property type="evidence" value="ECO:0007669"/>
    <property type="project" value="TreeGrafter"/>
</dbReference>
<dbReference type="InterPro" id="IPR016024">
    <property type="entry name" value="ARM-type_fold"/>
</dbReference>
<evidence type="ECO:0000313" key="4">
    <source>
        <dbReference type="Proteomes" id="UP000594220"/>
    </source>
</evidence>
<proteinExistence type="inferred from homology"/>
<name>A0A7M4ECV2_CROPO</name>
<gene>
    <name evidence="3" type="primary">PPP6R2</name>
</gene>
<protein>
    <submittedName>
        <fullName evidence="3">Protein phosphatase 6 regulatory subunit 2</fullName>
    </submittedName>
</protein>
<dbReference type="Gene3D" id="1.25.10.10">
    <property type="entry name" value="Leucine-rich Repeat Variant"/>
    <property type="match status" value="1"/>
</dbReference>
<dbReference type="AlphaFoldDB" id="A0A7M4ECV2"/>
<dbReference type="GO" id="GO:0019888">
    <property type="term" value="F:protein phosphatase regulator activity"/>
    <property type="evidence" value="ECO:0007669"/>
    <property type="project" value="TreeGrafter"/>
</dbReference>
<dbReference type="GO" id="GO:0019903">
    <property type="term" value="F:protein phosphatase binding"/>
    <property type="evidence" value="ECO:0007669"/>
    <property type="project" value="InterPro"/>
</dbReference>
<evidence type="ECO:0000256" key="2">
    <source>
        <dbReference type="SAM" id="MobiDB-lite"/>
    </source>
</evidence>
<dbReference type="InterPro" id="IPR007587">
    <property type="entry name" value="SAPS"/>
</dbReference>
<comment type="similarity">
    <text evidence="1">Belongs to the SAPS family.</text>
</comment>
<dbReference type="PANTHER" id="PTHR12634:SF15">
    <property type="entry name" value="SERINE_THREONINE-PROTEIN PHOSPHATASE 6 REGULATORY SUBUNIT 2"/>
    <property type="match status" value="1"/>
</dbReference>
<reference evidence="3" key="2">
    <citation type="submission" date="2025-09" db="UniProtKB">
        <authorList>
            <consortium name="Ensembl"/>
        </authorList>
    </citation>
    <scope>IDENTIFICATION</scope>
</reference>
<dbReference type="GeneTree" id="ENSGT00390000009899"/>
<feature type="compositionally biased region" description="Polar residues" evidence="2">
    <location>
        <begin position="742"/>
        <end position="763"/>
    </location>
</feature>
<organism evidence="3 4">
    <name type="scientific">Crocodylus porosus</name>
    <name type="common">Saltwater crocodile</name>
    <name type="synonym">Estuarine crocodile</name>
    <dbReference type="NCBI Taxonomy" id="8502"/>
    <lineage>
        <taxon>Eukaryota</taxon>
        <taxon>Metazoa</taxon>
        <taxon>Chordata</taxon>
        <taxon>Craniata</taxon>
        <taxon>Vertebrata</taxon>
        <taxon>Euteleostomi</taxon>
        <taxon>Archelosauria</taxon>
        <taxon>Archosauria</taxon>
        <taxon>Crocodylia</taxon>
        <taxon>Longirostres</taxon>
        <taxon>Crocodylidae</taxon>
        <taxon>Crocodylus</taxon>
    </lineage>
</organism>
<sequence length="840" mass="94681">MFWKFDLNTTSHVDKLLDKEDVTLHELMDEDDILQECKAQNRKLLDFICQQQCMEDLVNLITHEPPMDMEEKVRFKYPNTACELLTSDVPQINDKLGGDETLLNILYDFLDHEPPLNPLLASFFSKTIGNLIARKTEQVIAFLRRKDKFISLVLKHIDTSAMMDLLLRLISCVEPAPLRQEVLNWLNEAKVIQRLVELIHSSQDEDRQSNASQTLCDIIRLSRDQSNQLQDIPEPDPLLTALESQECVEQLLKNMFDGDQAENCIVNGTQILLTLLETRRSGVEGLMDSFSQGFERSYTVNSSILHGIEPRLKDFHQLLLSPPKKTSILTTIGVLEEPLGNARLHGARLIAALLHTNTPSINRELCRLNTMDLLLDLFFAYTWNNFLHFQVELCIGAILSHSVHEGKTTTNDQENKEEVLNGNVTTENSETPDSRPENIMVTHLFQKCCLVQRILDAWETNDKIQAEGGMRRGNMGHLTRIANAVVQNMEKGPVQTQIREFIKELPEDCRGRWESFVEETLTETNRRNTVDLLSCGGVMRSDVFHDHTCEDEDIESAFPNELSLQQAFSEYQIQQMTANFVDQFGFNDEEFADQDDNINAPFDRIAEINFNIDADDDSPNASLFEACCNERIQQFDDNEEEEDIWEEKEISYATQNRQESLCLSLSLSPSVSLSMPSGSGWTAVFEPVNSKPPAPCVAMDVGSSVWDSAAPETTTPEEKGWAKFTDFQPFCCSESGPRCSSPVDTESSDSEGNPKQSQDKTFSTTSPCVWNVCVTRKAPLVASDSSSSGGSDSEEDEDKTDIVTETISTGSGQETIKLTMDAKNEKAVFTRCERNRLGVG</sequence>
<accession>A0A7M4ECV2</accession>
<feature type="region of interest" description="Disordered" evidence="2">
    <location>
        <begin position="407"/>
        <end position="435"/>
    </location>
</feature>
<keyword evidence="4" id="KW-1185">Reference proteome</keyword>